<reference evidence="1 2" key="1">
    <citation type="submission" date="2019-07" db="EMBL/GenBank/DDBJ databases">
        <title>The First High-Quality Draft Genome Sequence of the Causal Agent of the Current Panama Disease Epidemic.</title>
        <authorList>
            <person name="Warmington R.J."/>
            <person name="Kay W."/>
            <person name="Jeffries A."/>
            <person name="Bebber D."/>
            <person name="Moore K."/>
            <person name="Studholme D.J."/>
        </authorList>
    </citation>
    <scope>NUCLEOTIDE SEQUENCE [LARGE SCALE GENOMIC DNA]</scope>
    <source>
        <strain evidence="1 2">TR4</strain>
    </source>
</reference>
<dbReference type="EMBL" id="VMNF01000011">
    <property type="protein sequence ID" value="TXB99549.1"/>
    <property type="molecule type" value="Genomic_DNA"/>
</dbReference>
<dbReference type="Proteomes" id="UP000321331">
    <property type="component" value="Unassembled WGS sequence"/>
</dbReference>
<dbReference type="InterPro" id="IPR015422">
    <property type="entry name" value="PyrdxlP-dep_Trfase_small"/>
</dbReference>
<dbReference type="InterPro" id="IPR015424">
    <property type="entry name" value="PyrdxlP-dep_Trfase"/>
</dbReference>
<sequence length="69" mass="7650">MRGNLIENIRALGNILYAGLRNLQSKYNCIGDVRGRRLMAGVIMSNGETKAADVELGKQIAENVFKRDL</sequence>
<dbReference type="Gene3D" id="3.90.1150.10">
    <property type="entry name" value="Aspartate Aminotransferase, domain 1"/>
    <property type="match status" value="1"/>
</dbReference>
<gene>
    <name evidence="1" type="ORF">FocTR4_00013588</name>
</gene>
<dbReference type="SUPFAM" id="SSF53383">
    <property type="entry name" value="PLP-dependent transferases"/>
    <property type="match status" value="1"/>
</dbReference>
<name>A0A5C6SM29_FUSOC</name>
<accession>A0A5C6SM29</accession>
<proteinExistence type="predicted"/>
<dbReference type="AlphaFoldDB" id="A0A5C6SM29"/>
<protein>
    <submittedName>
        <fullName evidence="1">Uncharacterized protein</fullName>
    </submittedName>
</protein>
<organism evidence="1 2">
    <name type="scientific">Fusarium oxysporum f. sp. cubense</name>
    <dbReference type="NCBI Taxonomy" id="61366"/>
    <lineage>
        <taxon>Eukaryota</taxon>
        <taxon>Fungi</taxon>
        <taxon>Dikarya</taxon>
        <taxon>Ascomycota</taxon>
        <taxon>Pezizomycotina</taxon>
        <taxon>Sordariomycetes</taxon>
        <taxon>Hypocreomycetidae</taxon>
        <taxon>Hypocreales</taxon>
        <taxon>Nectriaceae</taxon>
        <taxon>Fusarium</taxon>
        <taxon>Fusarium oxysporum species complex</taxon>
    </lineage>
</organism>
<evidence type="ECO:0000313" key="2">
    <source>
        <dbReference type="Proteomes" id="UP000321331"/>
    </source>
</evidence>
<evidence type="ECO:0000313" key="1">
    <source>
        <dbReference type="EMBL" id="TXB99549.1"/>
    </source>
</evidence>
<comment type="caution">
    <text evidence="1">The sequence shown here is derived from an EMBL/GenBank/DDBJ whole genome shotgun (WGS) entry which is preliminary data.</text>
</comment>